<dbReference type="STRING" id="1300222.I532_01885"/>
<gene>
    <name evidence="4" type="ORF">I532_01885</name>
</gene>
<protein>
    <submittedName>
        <fullName evidence="4">Transcriptional regulator</fullName>
    </submittedName>
</protein>
<keyword evidence="1" id="KW-0805">Transcription regulation</keyword>
<feature type="domain" description="HTH deoR-type" evidence="3">
    <location>
        <begin position="1"/>
        <end position="51"/>
    </location>
</feature>
<dbReference type="InterPro" id="IPR014036">
    <property type="entry name" value="DeoR-like_C"/>
</dbReference>
<dbReference type="SMART" id="SM01134">
    <property type="entry name" value="DeoRC"/>
    <property type="match status" value="1"/>
</dbReference>
<comment type="caution">
    <text evidence="4">The sequence shown here is derived from an EMBL/GenBank/DDBJ whole genome shotgun (WGS) entry which is preliminary data.</text>
</comment>
<accession>M8DLF0</accession>
<dbReference type="PANTHER" id="PTHR30363:SF51">
    <property type="entry name" value="HTH-TYPE TRANSCRIPTIONAL REPRESSOR GLCR"/>
    <property type="match status" value="1"/>
</dbReference>
<dbReference type="PATRIC" id="fig|1300222.3.peg.383"/>
<dbReference type="InterPro" id="IPR050313">
    <property type="entry name" value="Carb_Metab_HTH_regulators"/>
</dbReference>
<dbReference type="PANTHER" id="PTHR30363">
    <property type="entry name" value="HTH-TYPE TRANSCRIPTIONAL REGULATOR SRLR-RELATED"/>
    <property type="match status" value="1"/>
</dbReference>
<evidence type="ECO:0000259" key="3">
    <source>
        <dbReference type="PROSITE" id="PS51000"/>
    </source>
</evidence>
<evidence type="ECO:0000313" key="5">
    <source>
        <dbReference type="Proteomes" id="UP000012081"/>
    </source>
</evidence>
<dbReference type="Gene3D" id="3.40.50.1360">
    <property type="match status" value="1"/>
</dbReference>
<dbReference type="Gene3D" id="1.10.10.10">
    <property type="entry name" value="Winged helix-like DNA-binding domain superfamily/Winged helix DNA-binding domain"/>
    <property type="match status" value="1"/>
</dbReference>
<dbReference type="InterPro" id="IPR036388">
    <property type="entry name" value="WH-like_DNA-bd_sf"/>
</dbReference>
<dbReference type="AlphaFoldDB" id="M8DLF0"/>
<dbReference type="InterPro" id="IPR036390">
    <property type="entry name" value="WH_DNA-bd_sf"/>
</dbReference>
<dbReference type="PROSITE" id="PS51000">
    <property type="entry name" value="HTH_DEOR_2"/>
    <property type="match status" value="1"/>
</dbReference>
<dbReference type="SMART" id="SM00420">
    <property type="entry name" value="HTH_DEOR"/>
    <property type="match status" value="1"/>
</dbReference>
<dbReference type="SUPFAM" id="SSF100950">
    <property type="entry name" value="NagB/RpiA/CoA transferase-like"/>
    <property type="match status" value="1"/>
</dbReference>
<sequence length="255" mass="28662">MAILRYLEQHERIGVQDIVEQFKVSRDTARRDILKLEEQGSIVRTRGGAILPGSARQIRSYQERLQLESEGKRAIGMLGARFIQDRESVMMDASTTVRFAAEKMESKDNVVITNSIDIAAVLADKGNVSVKLLGGDLDLENRYVYGPRAVQMLSDFHVNKLFIGACGITVHGLFSWSEEDGLILREMMRRADAIYVLADHSKFGVQLLYRVAGLERIDVVITDEEPAEEIQDALRANNVDWIQATKHLAKEDATE</sequence>
<evidence type="ECO:0000256" key="1">
    <source>
        <dbReference type="ARBA" id="ARBA00023015"/>
    </source>
</evidence>
<keyword evidence="5" id="KW-1185">Reference proteome</keyword>
<keyword evidence="2" id="KW-0804">Transcription</keyword>
<evidence type="ECO:0000256" key="2">
    <source>
        <dbReference type="ARBA" id="ARBA00023163"/>
    </source>
</evidence>
<dbReference type="Pfam" id="PF00455">
    <property type="entry name" value="DeoRC"/>
    <property type="match status" value="1"/>
</dbReference>
<dbReference type="PRINTS" id="PR00037">
    <property type="entry name" value="HTHLACR"/>
</dbReference>
<dbReference type="InterPro" id="IPR001034">
    <property type="entry name" value="DeoR_HTH"/>
</dbReference>
<dbReference type="GO" id="GO:0003700">
    <property type="term" value="F:DNA-binding transcription factor activity"/>
    <property type="evidence" value="ECO:0007669"/>
    <property type="project" value="InterPro"/>
</dbReference>
<dbReference type="Pfam" id="PF08220">
    <property type="entry name" value="HTH_DeoR"/>
    <property type="match status" value="1"/>
</dbReference>
<name>M8DLF0_9BACL</name>
<dbReference type="InterPro" id="IPR037171">
    <property type="entry name" value="NagB/RpiA_transferase-like"/>
</dbReference>
<evidence type="ECO:0000313" key="4">
    <source>
        <dbReference type="EMBL" id="EMT54317.1"/>
    </source>
</evidence>
<dbReference type="EMBL" id="APBN01000001">
    <property type="protein sequence ID" value="EMT54317.1"/>
    <property type="molecule type" value="Genomic_DNA"/>
</dbReference>
<dbReference type="SUPFAM" id="SSF46785">
    <property type="entry name" value="Winged helix' DNA-binding domain"/>
    <property type="match status" value="1"/>
</dbReference>
<proteinExistence type="predicted"/>
<reference evidence="4 5" key="1">
    <citation type="submission" date="2013-03" db="EMBL/GenBank/DDBJ databases">
        <title>Assembly of a new bacterial strain Brevibacillus borstelensis AK1.</title>
        <authorList>
            <person name="Rajan I."/>
            <person name="PoliReddy D."/>
            <person name="Sugumar T."/>
            <person name="Rathinam K."/>
            <person name="Alqarawi S."/>
            <person name="Khalil A.B."/>
            <person name="Sivakumar N."/>
        </authorList>
    </citation>
    <scope>NUCLEOTIDE SEQUENCE [LARGE SCALE GENOMIC DNA]</scope>
    <source>
        <strain evidence="4 5">AK1</strain>
    </source>
</reference>
<dbReference type="Proteomes" id="UP000012081">
    <property type="component" value="Unassembled WGS sequence"/>
</dbReference>
<organism evidence="4 5">
    <name type="scientific">Brevibacillus borstelensis AK1</name>
    <dbReference type="NCBI Taxonomy" id="1300222"/>
    <lineage>
        <taxon>Bacteria</taxon>
        <taxon>Bacillati</taxon>
        <taxon>Bacillota</taxon>
        <taxon>Bacilli</taxon>
        <taxon>Bacillales</taxon>
        <taxon>Paenibacillaceae</taxon>
        <taxon>Brevibacillus</taxon>
    </lineage>
</organism>